<dbReference type="Gene3D" id="1.10.287.1490">
    <property type="match status" value="1"/>
</dbReference>
<protein>
    <submittedName>
        <fullName evidence="3">Uncharacterized protein</fullName>
    </submittedName>
</protein>
<organism evidence="3 4">
    <name type="scientific">Heterodermia speciosa</name>
    <dbReference type="NCBI Taxonomy" id="116794"/>
    <lineage>
        <taxon>Eukaryota</taxon>
        <taxon>Fungi</taxon>
        <taxon>Dikarya</taxon>
        <taxon>Ascomycota</taxon>
        <taxon>Pezizomycotina</taxon>
        <taxon>Lecanoromycetes</taxon>
        <taxon>OSLEUM clade</taxon>
        <taxon>Lecanoromycetidae</taxon>
        <taxon>Caliciales</taxon>
        <taxon>Physciaceae</taxon>
        <taxon>Heterodermia</taxon>
    </lineage>
</organism>
<gene>
    <name evidence="3" type="ORF">HETSPECPRED_001642</name>
</gene>
<keyword evidence="4" id="KW-1185">Reference proteome</keyword>
<feature type="coiled-coil region" evidence="1">
    <location>
        <begin position="290"/>
        <end position="411"/>
    </location>
</feature>
<evidence type="ECO:0000313" key="4">
    <source>
        <dbReference type="Proteomes" id="UP000664521"/>
    </source>
</evidence>
<comment type="caution">
    <text evidence="3">The sequence shown here is derived from an EMBL/GenBank/DDBJ whole genome shotgun (WGS) entry which is preliminary data.</text>
</comment>
<dbReference type="AlphaFoldDB" id="A0A8H3IFA1"/>
<proteinExistence type="predicted"/>
<dbReference type="EMBL" id="CAJPDS010000013">
    <property type="protein sequence ID" value="CAF9913730.1"/>
    <property type="molecule type" value="Genomic_DNA"/>
</dbReference>
<evidence type="ECO:0000256" key="1">
    <source>
        <dbReference type="SAM" id="Coils"/>
    </source>
</evidence>
<dbReference type="OrthoDB" id="5409855at2759"/>
<accession>A0A8H3IFA1</accession>
<name>A0A8H3IFA1_9LECA</name>
<keyword evidence="1" id="KW-0175">Coiled coil</keyword>
<feature type="region of interest" description="Disordered" evidence="2">
    <location>
        <begin position="228"/>
        <end position="252"/>
    </location>
</feature>
<feature type="region of interest" description="Disordered" evidence="2">
    <location>
        <begin position="1"/>
        <end position="23"/>
    </location>
</feature>
<evidence type="ECO:0000256" key="2">
    <source>
        <dbReference type="SAM" id="MobiDB-lite"/>
    </source>
</evidence>
<evidence type="ECO:0000313" key="3">
    <source>
        <dbReference type="EMBL" id="CAF9913730.1"/>
    </source>
</evidence>
<sequence>MGPKVKKEARSRKISTINAEPSEYDVQDDLQGLDTYRIDQRFTTSGQSYAPNSTQNTAIKDACKTAKAASTRKTRSRSVGVKDRSPLIPGDPRLFSPRAGEHWMDGCLSLTDLDKIYMRPWDDCIPSHELSLENLPPFFVRLRDDQAGELLEWLDDSTQKSLPRYRVSQYWPRDFNEKKAWFVSGRESWGKPHKGKFPLPGGPPMPSYIDMGLPPTFTSSGKAMRCETETDKGRNGAGAKSNKRKAGETLTEKVDRNGKRIRTSPETQQEVVQASADKIADLKARHKNKLDVLTADIVRKEAAIAELQRRDEETATKPDILNDALSTKETEIQNLTATLQDKTKTITDLETSMGESRVQIQKLEKKYRRQGTELQTLHQKKKEVREARQELEEANRRLAVLRDALEQAQSYEEGRDEDIAQRDDRIRALEARLARGKASLERCGEFLRKEMGGFGV</sequence>
<reference evidence="3" key="1">
    <citation type="submission" date="2021-03" db="EMBL/GenBank/DDBJ databases">
        <authorList>
            <person name="Tagirdzhanova G."/>
        </authorList>
    </citation>
    <scope>NUCLEOTIDE SEQUENCE</scope>
</reference>
<dbReference type="Proteomes" id="UP000664521">
    <property type="component" value="Unassembled WGS sequence"/>
</dbReference>